<organism evidence="9 10">
    <name type="scientific">Enterococcus lemanii</name>
    <dbReference type="NCBI Taxonomy" id="1159752"/>
    <lineage>
        <taxon>Bacteria</taxon>
        <taxon>Bacillati</taxon>
        <taxon>Bacillota</taxon>
        <taxon>Bacilli</taxon>
        <taxon>Lactobacillales</taxon>
        <taxon>Enterococcaceae</taxon>
        <taxon>Enterococcus</taxon>
    </lineage>
</organism>
<dbReference type="Pfam" id="PF00482">
    <property type="entry name" value="T2SSF"/>
    <property type="match status" value="2"/>
</dbReference>
<comment type="subcellular location">
    <subcellularLocation>
        <location evidence="1">Cell membrane</location>
        <topology evidence="1">Multi-pass membrane protein</topology>
    </subcellularLocation>
</comment>
<keyword evidence="10" id="KW-1185">Reference proteome</keyword>
<feature type="domain" description="Type II secretion system protein GspF" evidence="8">
    <location>
        <begin position="15"/>
        <end position="134"/>
    </location>
</feature>
<keyword evidence="6 7" id="KW-0472">Membrane</keyword>
<dbReference type="InterPro" id="IPR047692">
    <property type="entry name" value="T4P_ComGB"/>
</dbReference>
<sequence length="339" mass="38713">MKQGKTAHTKECLAFLEMLVLLLENGFSIQEGLEVMTRSKQFSDSLLQQFQTNLIAGQSLGVCFAEIGLSPQEVTQIQLAEFHGNIAESLNNLLNHRKLVQKQTKELQKIMTYPLVLMFFSFFLLLSMRYILLPQLLASSMIDQNHWGILFLTFAPIGMGIMMGVGLLMIIGSRIYFRQKSLLEAANFLRRLPIFGHLYCFYQTSYFSLEWGKLFKEGLEVKQILHELSHLPNQSLMVALAQELHLGLNEGILLTEQLKNYAFLTPEFSFIIFQGEIKGKLGEELILYSQILTNKLVEKVEWLLKIIQPLVFLLLAMVIITIYVAMFLPIYGSMGGMLE</sequence>
<keyword evidence="4 7" id="KW-0812">Transmembrane</keyword>
<feature type="transmembrane region" description="Helical" evidence="7">
    <location>
        <begin position="310"/>
        <end position="331"/>
    </location>
</feature>
<evidence type="ECO:0000256" key="3">
    <source>
        <dbReference type="ARBA" id="ARBA00022475"/>
    </source>
</evidence>
<evidence type="ECO:0000313" key="10">
    <source>
        <dbReference type="Proteomes" id="UP001595969"/>
    </source>
</evidence>
<evidence type="ECO:0000256" key="7">
    <source>
        <dbReference type="SAM" id="Phobius"/>
    </source>
</evidence>
<dbReference type="InterPro" id="IPR003004">
    <property type="entry name" value="GspF/PilC"/>
</dbReference>
<dbReference type="PRINTS" id="PR00812">
    <property type="entry name" value="BCTERIALGSPF"/>
</dbReference>
<dbReference type="InterPro" id="IPR042094">
    <property type="entry name" value="T2SS_GspF_sf"/>
</dbReference>
<evidence type="ECO:0000313" key="9">
    <source>
        <dbReference type="EMBL" id="MFC4720665.1"/>
    </source>
</evidence>
<dbReference type="InterPro" id="IPR018076">
    <property type="entry name" value="T2SS_GspF_dom"/>
</dbReference>
<gene>
    <name evidence="9" type="primary">comGB</name>
    <name evidence="9" type="ORF">ACFO5I_13120</name>
</gene>
<evidence type="ECO:0000256" key="2">
    <source>
        <dbReference type="ARBA" id="ARBA00005745"/>
    </source>
</evidence>
<dbReference type="Gene3D" id="1.20.81.30">
    <property type="entry name" value="Type II secretion system (T2SS), domain F"/>
    <property type="match status" value="2"/>
</dbReference>
<name>A0ABV9N0X1_9ENTE</name>
<dbReference type="EMBL" id="JBHSGS010000067">
    <property type="protein sequence ID" value="MFC4720665.1"/>
    <property type="molecule type" value="Genomic_DNA"/>
</dbReference>
<feature type="domain" description="Type II secretion system protein GspF" evidence="8">
    <location>
        <begin position="209"/>
        <end position="329"/>
    </location>
</feature>
<accession>A0ABV9N0X1</accession>
<evidence type="ECO:0000256" key="5">
    <source>
        <dbReference type="ARBA" id="ARBA00022989"/>
    </source>
</evidence>
<evidence type="ECO:0000256" key="6">
    <source>
        <dbReference type="ARBA" id="ARBA00023136"/>
    </source>
</evidence>
<protein>
    <submittedName>
        <fullName evidence="9">Competence type IV pilus assembly protein ComGB</fullName>
    </submittedName>
</protein>
<dbReference type="RefSeq" id="WP_204655174.1">
    <property type="nucleotide sequence ID" value="NZ_JAFBFD010000065.1"/>
</dbReference>
<dbReference type="PANTHER" id="PTHR30012:SF0">
    <property type="entry name" value="TYPE II SECRETION SYSTEM PROTEIN F-RELATED"/>
    <property type="match status" value="1"/>
</dbReference>
<proteinExistence type="inferred from homology"/>
<reference evidence="10" key="1">
    <citation type="journal article" date="2019" name="Int. J. Syst. Evol. Microbiol.">
        <title>The Global Catalogue of Microorganisms (GCM) 10K type strain sequencing project: providing services to taxonomists for standard genome sequencing and annotation.</title>
        <authorList>
            <consortium name="The Broad Institute Genomics Platform"/>
            <consortium name="The Broad Institute Genome Sequencing Center for Infectious Disease"/>
            <person name="Wu L."/>
            <person name="Ma J."/>
        </authorList>
    </citation>
    <scope>NUCLEOTIDE SEQUENCE [LARGE SCALE GENOMIC DNA]</scope>
    <source>
        <strain evidence="10">CGMCC 1.19032</strain>
    </source>
</reference>
<evidence type="ECO:0000259" key="8">
    <source>
        <dbReference type="Pfam" id="PF00482"/>
    </source>
</evidence>
<dbReference type="NCBIfam" id="NF041012">
    <property type="entry name" value="T4P_ComGB"/>
    <property type="match status" value="1"/>
</dbReference>
<feature type="transmembrane region" description="Helical" evidence="7">
    <location>
        <begin position="110"/>
        <end position="132"/>
    </location>
</feature>
<evidence type="ECO:0000256" key="4">
    <source>
        <dbReference type="ARBA" id="ARBA00022692"/>
    </source>
</evidence>
<dbReference type="Proteomes" id="UP001595969">
    <property type="component" value="Unassembled WGS sequence"/>
</dbReference>
<comment type="caution">
    <text evidence="9">The sequence shown here is derived from an EMBL/GenBank/DDBJ whole genome shotgun (WGS) entry which is preliminary data.</text>
</comment>
<keyword evidence="5 7" id="KW-1133">Transmembrane helix</keyword>
<dbReference type="PANTHER" id="PTHR30012">
    <property type="entry name" value="GENERAL SECRETION PATHWAY PROTEIN"/>
    <property type="match status" value="1"/>
</dbReference>
<keyword evidence="3" id="KW-1003">Cell membrane</keyword>
<evidence type="ECO:0000256" key="1">
    <source>
        <dbReference type="ARBA" id="ARBA00004651"/>
    </source>
</evidence>
<comment type="similarity">
    <text evidence="2">Belongs to the GSP F family.</text>
</comment>
<feature type="transmembrane region" description="Helical" evidence="7">
    <location>
        <begin position="147"/>
        <end position="171"/>
    </location>
</feature>